<protein>
    <recommendedName>
        <fullName evidence="1">FPL domain-containing protein</fullName>
    </recommendedName>
</protein>
<dbReference type="GO" id="GO:0005770">
    <property type="term" value="C:late endosome"/>
    <property type="evidence" value="ECO:0007669"/>
    <property type="project" value="TreeGrafter"/>
</dbReference>
<dbReference type="InterPro" id="IPR039272">
    <property type="entry name" value="CLEC16A/TT9"/>
</dbReference>
<reference evidence="2 3" key="1">
    <citation type="submission" date="2017-11" db="EMBL/GenBank/DDBJ databases">
        <title>De-novo sequencing of pomegranate (Punica granatum L.) genome.</title>
        <authorList>
            <person name="Akparov Z."/>
            <person name="Amiraslanov A."/>
            <person name="Hajiyeva S."/>
            <person name="Abbasov M."/>
            <person name="Kaur K."/>
            <person name="Hamwieh A."/>
            <person name="Solovyev V."/>
            <person name="Salamov A."/>
            <person name="Braich B."/>
            <person name="Kosarev P."/>
            <person name="Mahmoud A."/>
            <person name="Hajiyev E."/>
            <person name="Babayeva S."/>
            <person name="Izzatullayeva V."/>
            <person name="Mammadov A."/>
            <person name="Mammadov A."/>
            <person name="Sharifova S."/>
            <person name="Ojaghi J."/>
            <person name="Eynullazada K."/>
            <person name="Bayramov B."/>
            <person name="Abdulazimova A."/>
            <person name="Shahmuradov I."/>
        </authorList>
    </citation>
    <scope>NUCLEOTIDE SEQUENCE [LARGE SCALE GENOMIC DNA]</scope>
    <source>
        <strain evidence="3">cv. AG2017</strain>
        <tissue evidence="2">Leaf</tissue>
    </source>
</reference>
<proteinExistence type="predicted"/>
<evidence type="ECO:0000259" key="1">
    <source>
        <dbReference type="Pfam" id="PF09758"/>
    </source>
</evidence>
<organism evidence="2 3">
    <name type="scientific">Punica granatum</name>
    <name type="common">Pomegranate</name>
    <dbReference type="NCBI Taxonomy" id="22663"/>
    <lineage>
        <taxon>Eukaryota</taxon>
        <taxon>Viridiplantae</taxon>
        <taxon>Streptophyta</taxon>
        <taxon>Embryophyta</taxon>
        <taxon>Tracheophyta</taxon>
        <taxon>Spermatophyta</taxon>
        <taxon>Magnoliopsida</taxon>
        <taxon>eudicotyledons</taxon>
        <taxon>Gunneridae</taxon>
        <taxon>Pentapetalae</taxon>
        <taxon>rosids</taxon>
        <taxon>malvids</taxon>
        <taxon>Myrtales</taxon>
        <taxon>Lythraceae</taxon>
        <taxon>Punica</taxon>
    </lineage>
</organism>
<dbReference type="EMBL" id="PGOL01001924">
    <property type="protein sequence ID" value="PKI52620.1"/>
    <property type="molecule type" value="Genomic_DNA"/>
</dbReference>
<gene>
    <name evidence="2" type="ORF">CRG98_026960</name>
</gene>
<dbReference type="AlphaFoldDB" id="A0A2I0J9Q5"/>
<dbReference type="GO" id="GO:0007034">
    <property type="term" value="P:vacuolar transport"/>
    <property type="evidence" value="ECO:0007669"/>
    <property type="project" value="TreeGrafter"/>
</dbReference>
<evidence type="ECO:0000313" key="3">
    <source>
        <dbReference type="Proteomes" id="UP000233551"/>
    </source>
</evidence>
<comment type="caution">
    <text evidence="2">The sequence shown here is derived from an EMBL/GenBank/DDBJ whole genome shotgun (WGS) entry which is preliminary data.</text>
</comment>
<dbReference type="STRING" id="22663.A0A2I0J9Q5"/>
<name>A0A2I0J9Q5_PUNGR</name>
<dbReference type="PANTHER" id="PTHR21481">
    <property type="entry name" value="PROTEIN CLEC16A"/>
    <property type="match status" value="1"/>
</dbReference>
<dbReference type="PANTHER" id="PTHR21481:SF4">
    <property type="entry name" value="PROTEIN TRANSPARENT TESTA 9"/>
    <property type="match status" value="1"/>
</dbReference>
<dbReference type="Proteomes" id="UP000233551">
    <property type="component" value="Unassembled WGS sequence"/>
</dbReference>
<evidence type="ECO:0000313" key="2">
    <source>
        <dbReference type="EMBL" id="PKI52620.1"/>
    </source>
</evidence>
<dbReference type="GO" id="GO:0016197">
    <property type="term" value="P:endosomal transport"/>
    <property type="evidence" value="ECO:0007669"/>
    <property type="project" value="TreeGrafter"/>
</dbReference>
<feature type="domain" description="FPL" evidence="1">
    <location>
        <begin position="42"/>
        <end position="105"/>
    </location>
</feature>
<sequence>MWFSFWRSRNRFSVDELRYLTDQLLKFQVVNEVNKDFVIEALRSIAELITYGDQHDSSFFDFFMEKQVMGEFVRILRISRTVSVSLQLLQTMSIMIQNIKNEHAICEFEKLY</sequence>
<dbReference type="GO" id="GO:1901096">
    <property type="term" value="P:regulation of autophagosome maturation"/>
    <property type="evidence" value="ECO:0007669"/>
    <property type="project" value="TreeGrafter"/>
</dbReference>
<accession>A0A2I0J9Q5</accession>
<dbReference type="InterPro" id="IPR019155">
    <property type="entry name" value="CLEC16A/TT9_N"/>
</dbReference>
<dbReference type="GO" id="GO:0005794">
    <property type="term" value="C:Golgi apparatus"/>
    <property type="evidence" value="ECO:0007669"/>
    <property type="project" value="TreeGrafter"/>
</dbReference>
<dbReference type="Pfam" id="PF09758">
    <property type="entry name" value="FPL"/>
    <property type="match status" value="1"/>
</dbReference>
<keyword evidence="3" id="KW-1185">Reference proteome</keyword>